<gene>
    <name evidence="1" type="ORF">Gundel1_62</name>
</gene>
<dbReference type="Proteomes" id="UP000693868">
    <property type="component" value="Segment"/>
</dbReference>
<keyword evidence="2" id="KW-1185">Reference proteome</keyword>
<organism evidence="1 2">
    <name type="scientific">Tenacibaculum phage Gundel_1</name>
    <dbReference type="NCBI Taxonomy" id="2745672"/>
    <lineage>
        <taxon>Viruses</taxon>
        <taxon>Duplodnaviria</taxon>
        <taxon>Heunggongvirae</taxon>
        <taxon>Uroviricota</taxon>
        <taxon>Caudoviricetes</taxon>
        <taxon>Pachyviridae</taxon>
        <taxon>Gundelvirus</taxon>
        <taxon>Gundelvirus Gundel</taxon>
    </lineage>
</organism>
<name>A0A8E5EC40_9CAUD</name>
<proteinExistence type="predicted"/>
<reference evidence="1" key="1">
    <citation type="submission" date="2020-07" db="EMBL/GenBank/DDBJ databases">
        <title>Highly diverse flavobacterial phages as mortality factor during North Sea spring blooms.</title>
        <authorList>
            <person name="Bartlau N."/>
            <person name="Wichels A."/>
            <person name="Krohne G."/>
            <person name="Adriaenssens E.M."/>
            <person name="Heins A."/>
            <person name="Fuchs B.M."/>
            <person name="Amann R."/>
            <person name="Moraru C."/>
        </authorList>
    </citation>
    <scope>NUCLEOTIDE SEQUENCE</scope>
</reference>
<evidence type="ECO:0000313" key="1">
    <source>
        <dbReference type="EMBL" id="QQV91497.1"/>
    </source>
</evidence>
<sequence>MSFTDKEISDRIESNNKLVDKIQSKIDLIKKEETEQCTIHSVVGRSEQCCEPVSEGLYLGISCPKCKRPFRQNLK</sequence>
<evidence type="ECO:0000313" key="2">
    <source>
        <dbReference type="Proteomes" id="UP000693868"/>
    </source>
</evidence>
<protein>
    <submittedName>
        <fullName evidence="1">Uncharacterized protein</fullName>
    </submittedName>
</protein>
<dbReference type="EMBL" id="MT732474">
    <property type="protein sequence ID" value="QQV91497.1"/>
    <property type="molecule type" value="Genomic_DNA"/>
</dbReference>
<accession>A0A8E5EC40</accession>